<dbReference type="Gene3D" id="1.10.10.10">
    <property type="entry name" value="Winged helix-like DNA-binding domain superfamily/Winged helix DNA-binding domain"/>
    <property type="match status" value="2"/>
</dbReference>
<reference evidence="3 4" key="1">
    <citation type="submission" date="2021-08" db="EMBL/GenBank/DDBJ databases">
        <title>Comparative Genomics Analysis of the Genus Qipengyuania Reveals Extensive Genetic Diversity and Metabolic Versatility, Including the Description of Fifteen Novel Species.</title>
        <authorList>
            <person name="Liu Y."/>
        </authorList>
    </citation>
    <scope>NUCLEOTIDE SEQUENCE [LARGE SCALE GENOMIC DNA]</scope>
    <source>
        <strain evidence="3 4">1NDW3</strain>
    </source>
</reference>
<feature type="region of interest" description="Disordered" evidence="1">
    <location>
        <begin position="14"/>
        <end position="69"/>
    </location>
</feature>
<feature type="compositionally biased region" description="Low complexity" evidence="1">
    <location>
        <begin position="39"/>
        <end position="48"/>
    </location>
</feature>
<evidence type="ECO:0000313" key="4">
    <source>
        <dbReference type="Proteomes" id="UP000824300"/>
    </source>
</evidence>
<dbReference type="RefSeq" id="WP_221428609.1">
    <property type="nucleotide sequence ID" value="NZ_CP081296.1"/>
</dbReference>
<dbReference type="Proteomes" id="UP000824300">
    <property type="component" value="Chromosome"/>
</dbReference>
<feature type="compositionally biased region" description="Polar residues" evidence="1">
    <location>
        <begin position="57"/>
        <end position="69"/>
    </location>
</feature>
<dbReference type="InterPro" id="IPR036388">
    <property type="entry name" value="WH-like_DNA-bd_sf"/>
</dbReference>
<sequence>MLGILVGLTVLGALVGEPDGDSGDRSSEISDENTQSLSASEPEPTTADEAAEVEISADQQPTARLSGPQFNAQRSARQYLNMSGFSRAGLIEQLSSAYGDGYSVPDATAAVDSLNVNWNRQAERSARQYLDMMGFSCSGLIEQLSSSAGDRYTLSEARHGAQAAGAC</sequence>
<gene>
    <name evidence="3" type="ORF">K3162_02415</name>
</gene>
<keyword evidence="4" id="KW-1185">Reference proteome</keyword>
<evidence type="ECO:0000259" key="2">
    <source>
        <dbReference type="Pfam" id="PF07553"/>
    </source>
</evidence>
<keyword evidence="3" id="KW-0449">Lipoprotein</keyword>
<protein>
    <submittedName>
        <fullName evidence="3">Ltp family lipoprotein</fullName>
    </submittedName>
</protein>
<feature type="domain" description="Putative host cell surface-exposed lipoprotein Ltp-like HTH region" evidence="2">
    <location>
        <begin position="117"/>
        <end position="159"/>
    </location>
</feature>
<dbReference type="Pfam" id="PF07553">
    <property type="entry name" value="Lipoprotein_Ltp"/>
    <property type="match status" value="2"/>
</dbReference>
<name>A0ABX9A0Q1_9SPHN</name>
<dbReference type="EMBL" id="CP081296">
    <property type="protein sequence ID" value="QZD92913.1"/>
    <property type="molecule type" value="Genomic_DNA"/>
</dbReference>
<accession>A0ABX9A0Q1</accession>
<proteinExistence type="predicted"/>
<dbReference type="InterPro" id="IPR011434">
    <property type="entry name" value="Ltp-like_HTH"/>
</dbReference>
<feature type="domain" description="Putative host cell surface-exposed lipoprotein Ltp-like HTH region" evidence="2">
    <location>
        <begin position="71"/>
        <end position="114"/>
    </location>
</feature>
<evidence type="ECO:0000313" key="3">
    <source>
        <dbReference type="EMBL" id="QZD92913.1"/>
    </source>
</evidence>
<evidence type="ECO:0000256" key="1">
    <source>
        <dbReference type="SAM" id="MobiDB-lite"/>
    </source>
</evidence>
<organism evidence="3 4">
    <name type="scientific">Qipengyuania xiapuensis</name>
    <dbReference type="NCBI Taxonomy" id="2867236"/>
    <lineage>
        <taxon>Bacteria</taxon>
        <taxon>Pseudomonadati</taxon>
        <taxon>Pseudomonadota</taxon>
        <taxon>Alphaproteobacteria</taxon>
        <taxon>Sphingomonadales</taxon>
        <taxon>Erythrobacteraceae</taxon>
        <taxon>Qipengyuania</taxon>
    </lineage>
</organism>